<reference evidence="2 3" key="1">
    <citation type="submission" date="2015-09" db="EMBL/GenBank/DDBJ databases">
        <authorList>
            <consortium name="Pathogen Informatics"/>
            <person name="Wu L."/>
            <person name="Ma J."/>
        </authorList>
    </citation>
    <scope>NUCLEOTIDE SEQUENCE [LARGE SCALE GENOMIC DNA]</scope>
    <source>
        <strain evidence="2 3">2789STDY5834858</strain>
    </source>
</reference>
<accession>A0ABP2AQS2</accession>
<feature type="transmembrane region" description="Helical" evidence="1">
    <location>
        <begin position="169"/>
        <end position="184"/>
    </location>
</feature>
<feature type="transmembrane region" description="Helical" evidence="1">
    <location>
        <begin position="143"/>
        <end position="162"/>
    </location>
</feature>
<keyword evidence="1" id="KW-1133">Transmembrane helix</keyword>
<evidence type="ECO:0008006" key="4">
    <source>
        <dbReference type="Google" id="ProtNLM"/>
    </source>
</evidence>
<keyword evidence="3" id="KW-1185">Reference proteome</keyword>
<keyword evidence="1" id="KW-0472">Membrane</keyword>
<feature type="transmembrane region" description="Helical" evidence="1">
    <location>
        <begin position="6"/>
        <end position="21"/>
    </location>
</feature>
<feature type="transmembrane region" description="Helical" evidence="1">
    <location>
        <begin position="351"/>
        <end position="371"/>
    </location>
</feature>
<protein>
    <recommendedName>
        <fullName evidence="4">Oligosaccharide repeat unit polymerase</fullName>
    </recommendedName>
</protein>
<feature type="transmembrane region" description="Helical" evidence="1">
    <location>
        <begin position="59"/>
        <end position="81"/>
    </location>
</feature>
<organism evidence="2 3">
    <name type="scientific">Sarcina ventriculi</name>
    <name type="common">Clostridium ventriculi</name>
    <dbReference type="NCBI Taxonomy" id="1267"/>
    <lineage>
        <taxon>Bacteria</taxon>
        <taxon>Bacillati</taxon>
        <taxon>Bacillota</taxon>
        <taxon>Clostridia</taxon>
        <taxon>Eubacteriales</taxon>
        <taxon>Clostridiaceae</taxon>
        <taxon>Sarcina</taxon>
    </lineage>
</organism>
<feature type="transmembrane region" description="Helical" evidence="1">
    <location>
        <begin position="383"/>
        <end position="401"/>
    </location>
</feature>
<comment type="caution">
    <text evidence="2">The sequence shown here is derived from an EMBL/GenBank/DDBJ whole genome shotgun (WGS) entry which is preliminary data.</text>
</comment>
<feature type="transmembrane region" description="Helical" evidence="1">
    <location>
        <begin position="102"/>
        <end position="123"/>
    </location>
</feature>
<feature type="transmembrane region" description="Helical" evidence="1">
    <location>
        <begin position="407"/>
        <end position="425"/>
    </location>
</feature>
<feature type="transmembrane region" description="Helical" evidence="1">
    <location>
        <begin position="218"/>
        <end position="238"/>
    </location>
</feature>
<dbReference type="Proteomes" id="UP000095488">
    <property type="component" value="Unassembled WGS sequence"/>
</dbReference>
<proteinExistence type="predicted"/>
<evidence type="ECO:0000256" key="1">
    <source>
        <dbReference type="SAM" id="Phobius"/>
    </source>
</evidence>
<keyword evidence="1" id="KW-0812">Transmembrane</keyword>
<feature type="transmembrane region" description="Helical" evidence="1">
    <location>
        <begin position="28"/>
        <end position="47"/>
    </location>
</feature>
<sequence length="452" mass="51648">MFYFIGVLQLLIFGSVLFVGYKKQGLAIVTDAVKIMAMLWLFNIGMYNMQLSGLYNPTWQINLVVMIICSIFLIVGFKSYITEKDVINIVRDLKDDKRSIKIYSNFTNVIIVIALLLFLVSVYKNGLAILSENKINKQQLGHYSAYIIYMLAFCAQLKYILFRINKKKIDLLLFLISIGTLVLTLNRGPIAFIVAAIYIYEIYNLINVRKNISNKKFIAMIATLVILLIVFLEFFGYIGDLRMKYVLENIFHKTINEHYQAPDWMSSGSLWSYIYLTSPLENASYSIINQSVDFTFFNNLLYPFIKLGANILGLGASYKAWIMGRVGYTPYLQDSVGLNVSSFIPQAMQDLGYIGLIVYVFIYVGIAYFSIRLIKRKIKISALGSIMISINVINILLWSVFDNSLKIPILILNILLCLAIEIYRAKVLKISINKDGKIVDIRKNLKTKDVIS</sequence>
<evidence type="ECO:0000313" key="2">
    <source>
        <dbReference type="EMBL" id="CUN74284.1"/>
    </source>
</evidence>
<evidence type="ECO:0000313" key="3">
    <source>
        <dbReference type="Proteomes" id="UP000095488"/>
    </source>
</evidence>
<name>A0ABP2AQS2_SARVE</name>
<gene>
    <name evidence="2" type="ORF">ERS852473_00959</name>
</gene>
<dbReference type="RefSeq" id="WP_055258187.1">
    <property type="nucleotide sequence ID" value="NZ_CABIXL010000003.1"/>
</dbReference>
<dbReference type="EMBL" id="CYZR01000003">
    <property type="protein sequence ID" value="CUN74284.1"/>
    <property type="molecule type" value="Genomic_DNA"/>
</dbReference>